<evidence type="ECO:0000256" key="1">
    <source>
        <dbReference type="SAM" id="Phobius"/>
    </source>
</evidence>
<protein>
    <submittedName>
        <fullName evidence="2">Uncharacterized protein</fullName>
    </submittedName>
</protein>
<reference evidence="2" key="1">
    <citation type="journal article" date="2017" name="Appl. Environ. Microbiol.">
        <title>Molecular characterization of an Endozoicomonas-like organism causing infection in king scallop Pecten maximus L.</title>
        <authorList>
            <person name="Cano I."/>
            <person name="van Aerle R."/>
            <person name="Ross S."/>
            <person name="Verner-Jeffreys D.W."/>
            <person name="Paley R.K."/>
            <person name="Rimmer G."/>
            <person name="Ryder D."/>
            <person name="Hooper P."/>
            <person name="Stone D."/>
            <person name="Feist S.W."/>
        </authorList>
    </citation>
    <scope>NUCLEOTIDE SEQUENCE</scope>
</reference>
<feature type="transmembrane region" description="Helical" evidence="1">
    <location>
        <begin position="61"/>
        <end position="87"/>
    </location>
</feature>
<dbReference type="EMBL" id="NSIT01000269">
    <property type="protein sequence ID" value="PJE78089.1"/>
    <property type="molecule type" value="Genomic_DNA"/>
</dbReference>
<keyword evidence="1" id="KW-1133">Transmembrane helix</keyword>
<sequence length="93" mass="11192">MIHKVISYTDVMMDEDDSDSDEDPDQFVKDDDKQGKVLFKICHKWEKWNQKQKRNKTMFSMIDITTSIIIMLCYLHEITLDVLYQYLFFSLLS</sequence>
<keyword evidence="1" id="KW-0812">Transmembrane</keyword>
<accession>A0A2H9T4F4</accession>
<comment type="caution">
    <text evidence="2">The sequence shown here is derived from an EMBL/GenBank/DDBJ whole genome shotgun (WGS) entry which is preliminary data.</text>
</comment>
<organism evidence="2">
    <name type="scientific">invertebrate metagenome</name>
    <dbReference type="NCBI Taxonomy" id="1711999"/>
    <lineage>
        <taxon>unclassified sequences</taxon>
        <taxon>metagenomes</taxon>
        <taxon>organismal metagenomes</taxon>
    </lineage>
</organism>
<dbReference type="AlphaFoldDB" id="A0A2H9T4F4"/>
<keyword evidence="1" id="KW-0472">Membrane</keyword>
<evidence type="ECO:0000313" key="2">
    <source>
        <dbReference type="EMBL" id="PJE78089.1"/>
    </source>
</evidence>
<gene>
    <name evidence="2" type="ORF">CI610_02981</name>
</gene>
<name>A0A2H9T4F4_9ZZZZ</name>
<proteinExistence type="predicted"/>